<keyword evidence="3" id="KW-1185">Reference proteome</keyword>
<comment type="caution">
    <text evidence="2">The sequence shown here is derived from an EMBL/GenBank/DDBJ whole genome shotgun (WGS) entry which is preliminary data.</text>
</comment>
<dbReference type="Gene3D" id="3.40.50.1820">
    <property type="entry name" value="alpha/beta hydrolase"/>
    <property type="match status" value="1"/>
</dbReference>
<gene>
    <name evidence="2" type="ORF">JANAI62_23990</name>
</gene>
<protein>
    <submittedName>
        <fullName evidence="2">Lysophospholipase</fullName>
    </submittedName>
</protein>
<evidence type="ECO:0000313" key="2">
    <source>
        <dbReference type="EMBL" id="GIT95776.1"/>
    </source>
</evidence>
<dbReference type="SUPFAM" id="SSF53474">
    <property type="entry name" value="alpha/beta-Hydrolases"/>
    <property type="match status" value="1"/>
</dbReference>
<dbReference type="Pfam" id="PF12146">
    <property type="entry name" value="Hydrolase_4"/>
    <property type="match status" value="1"/>
</dbReference>
<evidence type="ECO:0000313" key="3">
    <source>
        <dbReference type="Proteomes" id="UP000786693"/>
    </source>
</evidence>
<sequence length="329" mass="35313">MARVLRMMLLLVVGLAVAIGALWIVGPYETVETEISFDGTTVPEDLDGWLADTEAQVPNLRPASAKRIRWAGPPGQRTDLAIVYLHGFSADPWEIRPVPDRVAEALGANLFFQRLSGHGRDGAAMAEPSAGDWLEDLAEAMEIGRRLGDRVLLMATSTGGTLAALAAADPALAPVRADLDGVILVSPNFKVASPAARLLSWPAARHWVPLLAGETRSFEPQNTRHAAHWTVEYPTVSVLPMQALVDYAATMDWSAATVPALIYVSPDDSVVDPTTTERVAAAWGGPMTVERVTLVEGDDSYNHVLAGDILSPAQTPEAIDRFVAWIKGL</sequence>
<dbReference type="RefSeq" id="WP_220749271.1">
    <property type="nucleotide sequence ID" value="NZ_BPFH01000004.1"/>
</dbReference>
<feature type="domain" description="Serine aminopeptidase S33" evidence="1">
    <location>
        <begin position="79"/>
        <end position="283"/>
    </location>
</feature>
<dbReference type="EMBL" id="BPFH01000004">
    <property type="protein sequence ID" value="GIT95776.1"/>
    <property type="molecule type" value="Genomic_DNA"/>
</dbReference>
<proteinExistence type="predicted"/>
<organism evidence="2 3">
    <name type="scientific">Jannaschia pagri</name>
    <dbReference type="NCBI Taxonomy" id="2829797"/>
    <lineage>
        <taxon>Bacteria</taxon>
        <taxon>Pseudomonadati</taxon>
        <taxon>Pseudomonadota</taxon>
        <taxon>Alphaproteobacteria</taxon>
        <taxon>Rhodobacterales</taxon>
        <taxon>Roseobacteraceae</taxon>
        <taxon>Jannaschia</taxon>
    </lineage>
</organism>
<dbReference type="InterPro" id="IPR029058">
    <property type="entry name" value="AB_hydrolase_fold"/>
</dbReference>
<evidence type="ECO:0000259" key="1">
    <source>
        <dbReference type="Pfam" id="PF12146"/>
    </source>
</evidence>
<reference evidence="2 3" key="1">
    <citation type="submission" date="2021-05" db="EMBL/GenBank/DDBJ databases">
        <title>Bacteria Genome sequencing.</title>
        <authorList>
            <person name="Takabe Y."/>
            <person name="Nakajima Y."/>
            <person name="Suzuki S."/>
            <person name="Shiozaki T."/>
        </authorList>
    </citation>
    <scope>NUCLEOTIDE SEQUENCE [LARGE SCALE GENOMIC DNA]</scope>
    <source>
        <strain evidence="2 3">AI_62</strain>
    </source>
</reference>
<accession>A0ABQ4NN41</accession>
<name>A0ABQ4NN41_9RHOB</name>
<dbReference type="InterPro" id="IPR022742">
    <property type="entry name" value="Hydrolase_4"/>
</dbReference>
<dbReference type="Proteomes" id="UP000786693">
    <property type="component" value="Unassembled WGS sequence"/>
</dbReference>